<feature type="transmembrane region" description="Helical" evidence="7">
    <location>
        <begin position="92"/>
        <end position="115"/>
    </location>
</feature>
<evidence type="ECO:0000256" key="2">
    <source>
        <dbReference type="ARBA" id="ARBA00022448"/>
    </source>
</evidence>
<dbReference type="PANTHER" id="PTHR30193">
    <property type="entry name" value="ABC TRANSPORTER PERMEASE PROTEIN"/>
    <property type="match status" value="1"/>
</dbReference>
<sequence length="312" mass="34672">MAVATGSAPADQTAQDTRQPPTRKRRWWRSKSAIAAYIFIAPYVVFFMVFRILPAIFGIGLSFGEYSLSGALTFVGLEHYARLFDDPNFWGALWVTLKYAAIAMPLTVVLSLAIAQLCNRVMRGMSFYRSIFFLPAVTSPVLSGLIFVWIFSDSGPINGLVRAVGLQPISWLQDGFWVLPALALVSAWMSFGYNMLILLAGMLAIPQEYYEAASIDGANGWQRFTRITLPSLRPALFFVLVLETVKSFQTFDTIFVMTGGGPVRASYTLTFMLYDQGFGYFDFGYASAVGVVLLIIALVFSLIQRRLVGRDD</sequence>
<keyword evidence="5 7" id="KW-1133">Transmembrane helix</keyword>
<dbReference type="InterPro" id="IPR000515">
    <property type="entry name" value="MetI-like"/>
</dbReference>
<dbReference type="AlphaFoldDB" id="A0A1H5MBV8"/>
<dbReference type="InterPro" id="IPR051393">
    <property type="entry name" value="ABC_transporter_permease"/>
</dbReference>
<feature type="transmembrane region" description="Helical" evidence="7">
    <location>
        <begin position="283"/>
        <end position="303"/>
    </location>
</feature>
<dbReference type="GO" id="GO:0005886">
    <property type="term" value="C:plasma membrane"/>
    <property type="evidence" value="ECO:0007669"/>
    <property type="project" value="UniProtKB-SubCell"/>
</dbReference>
<keyword evidence="6 7" id="KW-0472">Membrane</keyword>
<evidence type="ECO:0000256" key="4">
    <source>
        <dbReference type="ARBA" id="ARBA00022692"/>
    </source>
</evidence>
<evidence type="ECO:0000256" key="7">
    <source>
        <dbReference type="RuleBase" id="RU363032"/>
    </source>
</evidence>
<evidence type="ECO:0000259" key="9">
    <source>
        <dbReference type="PROSITE" id="PS50928"/>
    </source>
</evidence>
<proteinExistence type="inferred from homology"/>
<keyword evidence="4 7" id="KW-0812">Transmembrane</keyword>
<dbReference type="STRING" id="648782.SAMN04488554_3279"/>
<evidence type="ECO:0000313" key="10">
    <source>
        <dbReference type="EMBL" id="SEE86796.1"/>
    </source>
</evidence>
<feature type="transmembrane region" description="Helical" evidence="7">
    <location>
        <begin position="34"/>
        <end position="59"/>
    </location>
</feature>
<keyword evidence="11" id="KW-1185">Reference proteome</keyword>
<evidence type="ECO:0000256" key="6">
    <source>
        <dbReference type="ARBA" id="ARBA00023136"/>
    </source>
</evidence>
<feature type="domain" description="ABC transmembrane type-1" evidence="9">
    <location>
        <begin position="93"/>
        <end position="304"/>
    </location>
</feature>
<dbReference type="EMBL" id="FNTX01000002">
    <property type="protein sequence ID" value="SEE86796.1"/>
    <property type="molecule type" value="Genomic_DNA"/>
</dbReference>
<dbReference type="SUPFAM" id="SSF161098">
    <property type="entry name" value="MetI-like"/>
    <property type="match status" value="1"/>
</dbReference>
<reference evidence="11" key="1">
    <citation type="submission" date="2016-10" db="EMBL/GenBank/DDBJ databases">
        <authorList>
            <person name="Varghese N."/>
            <person name="Submissions S."/>
        </authorList>
    </citation>
    <scope>NUCLEOTIDE SEQUENCE [LARGE SCALE GENOMIC DNA]</scope>
    <source>
        <strain evidence="11">DSM 21368</strain>
    </source>
</reference>
<dbReference type="PANTHER" id="PTHR30193:SF37">
    <property type="entry name" value="INNER MEMBRANE ABC TRANSPORTER PERMEASE PROTEIN YCJO"/>
    <property type="match status" value="1"/>
</dbReference>
<evidence type="ECO:0000256" key="5">
    <source>
        <dbReference type="ARBA" id="ARBA00022989"/>
    </source>
</evidence>
<dbReference type="Gene3D" id="1.10.3720.10">
    <property type="entry name" value="MetI-like"/>
    <property type="match status" value="1"/>
</dbReference>
<feature type="region of interest" description="Disordered" evidence="8">
    <location>
        <begin position="1"/>
        <end position="24"/>
    </location>
</feature>
<feature type="compositionally biased region" description="Polar residues" evidence="8">
    <location>
        <begin position="10"/>
        <end position="20"/>
    </location>
</feature>
<dbReference type="RefSeq" id="WP_217632481.1">
    <property type="nucleotide sequence ID" value="NZ_FNTX01000002.1"/>
</dbReference>
<dbReference type="PROSITE" id="PS50928">
    <property type="entry name" value="ABC_TM1"/>
    <property type="match status" value="1"/>
</dbReference>
<keyword evidence="2 7" id="KW-0813">Transport</keyword>
<evidence type="ECO:0000256" key="8">
    <source>
        <dbReference type="SAM" id="MobiDB-lite"/>
    </source>
</evidence>
<comment type="similarity">
    <text evidence="7">Belongs to the binding-protein-dependent transport system permease family.</text>
</comment>
<organism evidence="10 11">
    <name type="scientific">Ruania alba</name>
    <dbReference type="NCBI Taxonomy" id="648782"/>
    <lineage>
        <taxon>Bacteria</taxon>
        <taxon>Bacillati</taxon>
        <taxon>Actinomycetota</taxon>
        <taxon>Actinomycetes</taxon>
        <taxon>Micrococcales</taxon>
        <taxon>Ruaniaceae</taxon>
        <taxon>Ruania</taxon>
    </lineage>
</organism>
<evidence type="ECO:0000256" key="3">
    <source>
        <dbReference type="ARBA" id="ARBA00022475"/>
    </source>
</evidence>
<accession>A0A1H5MBV8</accession>
<evidence type="ECO:0000313" key="11">
    <source>
        <dbReference type="Proteomes" id="UP000199220"/>
    </source>
</evidence>
<dbReference type="CDD" id="cd06261">
    <property type="entry name" value="TM_PBP2"/>
    <property type="match status" value="1"/>
</dbReference>
<dbReference type="Pfam" id="PF00528">
    <property type="entry name" value="BPD_transp_1"/>
    <property type="match status" value="1"/>
</dbReference>
<feature type="transmembrane region" description="Helical" evidence="7">
    <location>
        <begin position="127"/>
        <end position="151"/>
    </location>
</feature>
<name>A0A1H5MBV8_9MICO</name>
<evidence type="ECO:0000256" key="1">
    <source>
        <dbReference type="ARBA" id="ARBA00004651"/>
    </source>
</evidence>
<keyword evidence="3" id="KW-1003">Cell membrane</keyword>
<feature type="transmembrane region" description="Helical" evidence="7">
    <location>
        <begin position="176"/>
        <end position="203"/>
    </location>
</feature>
<dbReference type="GO" id="GO:0055085">
    <property type="term" value="P:transmembrane transport"/>
    <property type="evidence" value="ECO:0007669"/>
    <property type="project" value="InterPro"/>
</dbReference>
<gene>
    <name evidence="10" type="ORF">SAMN04488554_3279</name>
</gene>
<comment type="subcellular location">
    <subcellularLocation>
        <location evidence="1 7">Cell membrane</location>
        <topology evidence="1 7">Multi-pass membrane protein</topology>
    </subcellularLocation>
</comment>
<protein>
    <submittedName>
        <fullName evidence="10">Carbohydrate ABC transporter membrane protein 1, CUT1 family</fullName>
    </submittedName>
</protein>
<dbReference type="InterPro" id="IPR035906">
    <property type="entry name" value="MetI-like_sf"/>
</dbReference>
<dbReference type="Proteomes" id="UP000199220">
    <property type="component" value="Unassembled WGS sequence"/>
</dbReference>